<dbReference type="Pfam" id="PF06271">
    <property type="entry name" value="RDD"/>
    <property type="match status" value="1"/>
</dbReference>
<keyword evidence="5 6" id="KW-0472">Membrane</keyword>
<feature type="domain" description="RDD" evidence="7">
    <location>
        <begin position="18"/>
        <end position="172"/>
    </location>
</feature>
<evidence type="ECO:0000259" key="7">
    <source>
        <dbReference type="Pfam" id="PF06271"/>
    </source>
</evidence>
<keyword evidence="9" id="KW-1185">Reference proteome</keyword>
<feature type="transmembrane region" description="Helical" evidence="6">
    <location>
        <begin position="78"/>
        <end position="103"/>
    </location>
</feature>
<keyword evidence="2" id="KW-1003">Cell membrane</keyword>
<keyword evidence="4 6" id="KW-1133">Transmembrane helix</keyword>
<dbReference type="InterPro" id="IPR051791">
    <property type="entry name" value="Pra-immunoreactive"/>
</dbReference>
<evidence type="ECO:0000313" key="8">
    <source>
        <dbReference type="EMBL" id="KEP24837.1"/>
    </source>
</evidence>
<dbReference type="GO" id="GO:0005886">
    <property type="term" value="C:plasma membrane"/>
    <property type="evidence" value="ECO:0007669"/>
    <property type="project" value="UniProtKB-SubCell"/>
</dbReference>
<evidence type="ECO:0000256" key="1">
    <source>
        <dbReference type="ARBA" id="ARBA00004651"/>
    </source>
</evidence>
<evidence type="ECO:0000256" key="6">
    <source>
        <dbReference type="SAM" id="Phobius"/>
    </source>
</evidence>
<evidence type="ECO:0000256" key="2">
    <source>
        <dbReference type="ARBA" id="ARBA00022475"/>
    </source>
</evidence>
<gene>
    <name evidence="8" type="ORF">BA70_14915</name>
</gene>
<evidence type="ECO:0000256" key="4">
    <source>
        <dbReference type="ARBA" id="ARBA00022989"/>
    </source>
</evidence>
<comment type="subcellular location">
    <subcellularLocation>
        <location evidence="1">Cell membrane</location>
        <topology evidence="1">Multi-pass membrane protein</topology>
    </subcellularLocation>
</comment>
<dbReference type="PANTHER" id="PTHR36115:SF9">
    <property type="entry name" value="LMO1584 PROTEIN"/>
    <property type="match status" value="1"/>
</dbReference>
<dbReference type="PANTHER" id="PTHR36115">
    <property type="entry name" value="PROLINE-RICH ANTIGEN HOMOLOG-RELATED"/>
    <property type="match status" value="1"/>
</dbReference>
<dbReference type="EMBL" id="JOTP01000045">
    <property type="protein sequence ID" value="KEP24837.1"/>
    <property type="molecule type" value="Genomic_DNA"/>
</dbReference>
<dbReference type="AlphaFoldDB" id="A0A081L6G1"/>
<proteinExistence type="predicted"/>
<name>A0A081L6G1_9BACI</name>
<dbReference type="InterPro" id="IPR010432">
    <property type="entry name" value="RDD"/>
</dbReference>
<evidence type="ECO:0000256" key="5">
    <source>
        <dbReference type="ARBA" id="ARBA00023136"/>
    </source>
</evidence>
<evidence type="ECO:0000313" key="9">
    <source>
        <dbReference type="Proteomes" id="UP000028091"/>
    </source>
</evidence>
<feature type="transmembrane region" description="Helical" evidence="6">
    <location>
        <begin position="141"/>
        <end position="160"/>
    </location>
</feature>
<accession>A0A081L6G1</accession>
<sequence length="179" mass="19970">METNITEPHIQEKKHPELAGVGYRFLAHLLDGVIIGVPYSFIMFILGTLFFVSSPEAALMLDDDSYYYSTTVMTDEEWAVIMGLIFFYVATILIGIVVTWLYYAIMESSKLQGTLGKMALGIKVTKVTGEKVTFGRATGRFFAKGFLSPILCIGYIIAFFTEKKQALHDLIASTIVVKK</sequence>
<evidence type="ECO:0000256" key="3">
    <source>
        <dbReference type="ARBA" id="ARBA00022692"/>
    </source>
</evidence>
<reference evidence="8 9" key="1">
    <citation type="submission" date="2012-09" db="EMBL/GenBank/DDBJ databases">
        <title>Genome Sequence of Bacillus sp. DW5-4.</title>
        <authorList>
            <person name="Lai Q."/>
            <person name="Liu Y."/>
            <person name="Shao Z."/>
        </authorList>
    </citation>
    <scope>NUCLEOTIDE SEQUENCE [LARGE SCALE GENOMIC DNA]</scope>
    <source>
        <strain evidence="8 9">DW5-4</strain>
    </source>
</reference>
<feature type="transmembrane region" description="Helical" evidence="6">
    <location>
        <begin position="33"/>
        <end position="52"/>
    </location>
</feature>
<dbReference type="RefSeq" id="WP_034325153.1">
    <property type="nucleotide sequence ID" value="NZ_JBCMYH010000028.1"/>
</dbReference>
<dbReference type="Proteomes" id="UP000028091">
    <property type="component" value="Unassembled WGS sequence"/>
</dbReference>
<dbReference type="eggNOG" id="COG1714">
    <property type="taxonomic scope" value="Bacteria"/>
</dbReference>
<organism evidence="8 9">
    <name type="scientific">Bacillus zhangzhouensis</name>
    <dbReference type="NCBI Taxonomy" id="1178540"/>
    <lineage>
        <taxon>Bacteria</taxon>
        <taxon>Bacillati</taxon>
        <taxon>Bacillota</taxon>
        <taxon>Bacilli</taxon>
        <taxon>Bacillales</taxon>
        <taxon>Bacillaceae</taxon>
        <taxon>Bacillus</taxon>
    </lineage>
</organism>
<comment type="caution">
    <text evidence="8">The sequence shown here is derived from an EMBL/GenBank/DDBJ whole genome shotgun (WGS) entry which is preliminary data.</text>
</comment>
<dbReference type="OrthoDB" id="9793824at2"/>
<keyword evidence="3 6" id="KW-0812">Transmembrane</keyword>
<protein>
    <submittedName>
        <fullName evidence="8">Transporter</fullName>
    </submittedName>
</protein>